<reference evidence="1 2" key="1">
    <citation type="journal article" date="2018" name="Cell">
        <title>The Chara Genome: Secondary Complexity and Implications for Plant Terrestrialization.</title>
        <authorList>
            <person name="Nishiyama T."/>
            <person name="Sakayama H."/>
            <person name="Vries J.D."/>
            <person name="Buschmann H."/>
            <person name="Saint-Marcoux D."/>
            <person name="Ullrich K.K."/>
            <person name="Haas F.B."/>
            <person name="Vanderstraeten L."/>
            <person name="Becker D."/>
            <person name="Lang D."/>
            <person name="Vosolsobe S."/>
            <person name="Rombauts S."/>
            <person name="Wilhelmsson P.K.I."/>
            <person name="Janitza P."/>
            <person name="Kern R."/>
            <person name="Heyl A."/>
            <person name="Rumpler F."/>
            <person name="Villalobos L.I.A.C."/>
            <person name="Clay J.M."/>
            <person name="Skokan R."/>
            <person name="Toyoda A."/>
            <person name="Suzuki Y."/>
            <person name="Kagoshima H."/>
            <person name="Schijlen E."/>
            <person name="Tajeshwar N."/>
            <person name="Catarino B."/>
            <person name="Hetherington A.J."/>
            <person name="Saltykova A."/>
            <person name="Bonnot C."/>
            <person name="Breuninger H."/>
            <person name="Symeonidi A."/>
            <person name="Radhakrishnan G.V."/>
            <person name="Van Nieuwerburgh F."/>
            <person name="Deforce D."/>
            <person name="Chang C."/>
            <person name="Karol K.G."/>
            <person name="Hedrich R."/>
            <person name="Ulvskov P."/>
            <person name="Glockner G."/>
            <person name="Delwiche C.F."/>
            <person name="Petrasek J."/>
            <person name="Van de Peer Y."/>
            <person name="Friml J."/>
            <person name="Beilby M."/>
            <person name="Dolan L."/>
            <person name="Kohara Y."/>
            <person name="Sugano S."/>
            <person name="Fujiyama A."/>
            <person name="Delaux P.-M."/>
            <person name="Quint M."/>
            <person name="TheiBen G."/>
            <person name="Hagemann M."/>
            <person name="Harholt J."/>
            <person name="Dunand C."/>
            <person name="Zachgo S."/>
            <person name="Langdale J."/>
            <person name="Maumus F."/>
            <person name="Straeten D.V.D."/>
            <person name="Gould S.B."/>
            <person name="Rensing S.A."/>
        </authorList>
    </citation>
    <scope>NUCLEOTIDE SEQUENCE [LARGE SCALE GENOMIC DNA]</scope>
    <source>
        <strain evidence="1 2">S276</strain>
    </source>
</reference>
<dbReference type="OrthoDB" id="1666885at2759"/>
<dbReference type="Gramene" id="GBG73505">
    <property type="protein sequence ID" value="GBG73505"/>
    <property type="gene ID" value="CBR_g16848"/>
</dbReference>
<sequence length="70" mass="7730">MEVAKNVAVEDVCNGGGNSSHSWPSQCQNMFGNLLIAQWEKCGEKGLYRYDITQCQTKVSLLIPGDYGFV</sequence>
<name>A0A388KTW6_CHABU</name>
<keyword evidence="2" id="KW-1185">Reference proteome</keyword>
<dbReference type="AlphaFoldDB" id="A0A388KTW6"/>
<proteinExistence type="predicted"/>
<comment type="caution">
    <text evidence="1">The sequence shown here is derived from an EMBL/GenBank/DDBJ whole genome shotgun (WGS) entry which is preliminary data.</text>
</comment>
<evidence type="ECO:0000313" key="2">
    <source>
        <dbReference type="Proteomes" id="UP000265515"/>
    </source>
</evidence>
<organism evidence="1 2">
    <name type="scientific">Chara braunii</name>
    <name type="common">Braun's stonewort</name>
    <dbReference type="NCBI Taxonomy" id="69332"/>
    <lineage>
        <taxon>Eukaryota</taxon>
        <taxon>Viridiplantae</taxon>
        <taxon>Streptophyta</taxon>
        <taxon>Charophyceae</taxon>
        <taxon>Charales</taxon>
        <taxon>Characeae</taxon>
        <taxon>Chara</taxon>
    </lineage>
</organism>
<dbReference type="EMBL" id="BFEA01000185">
    <property type="protein sequence ID" value="GBG73505.1"/>
    <property type="molecule type" value="Genomic_DNA"/>
</dbReference>
<dbReference type="Proteomes" id="UP000265515">
    <property type="component" value="Unassembled WGS sequence"/>
</dbReference>
<evidence type="ECO:0000313" key="1">
    <source>
        <dbReference type="EMBL" id="GBG73505.1"/>
    </source>
</evidence>
<protein>
    <submittedName>
        <fullName evidence="1">Uncharacterized protein</fullName>
    </submittedName>
</protein>
<accession>A0A388KTW6</accession>
<gene>
    <name evidence="1" type="ORF">CBR_g16848</name>
</gene>